<evidence type="ECO:0000256" key="1">
    <source>
        <dbReference type="ARBA" id="ARBA00004123"/>
    </source>
</evidence>
<dbReference type="GO" id="GO:0005543">
    <property type="term" value="F:phospholipid binding"/>
    <property type="evidence" value="ECO:0007669"/>
    <property type="project" value="TreeGrafter"/>
</dbReference>
<dbReference type="AlphaFoldDB" id="A0A8S3WL77"/>
<evidence type="ECO:0000313" key="8">
    <source>
        <dbReference type="Proteomes" id="UP000691718"/>
    </source>
</evidence>
<dbReference type="OrthoDB" id="3365060at2759"/>
<dbReference type="GO" id="GO:0017056">
    <property type="term" value="F:structural constituent of nuclear pore"/>
    <property type="evidence" value="ECO:0007669"/>
    <property type="project" value="TreeGrafter"/>
</dbReference>
<evidence type="ECO:0000256" key="5">
    <source>
        <dbReference type="SAM" id="MobiDB-lite"/>
    </source>
</evidence>
<gene>
    <name evidence="7" type="ORF">PAPOLLO_LOCUS7664</name>
</gene>
<proteinExistence type="predicted"/>
<reference evidence="7" key="1">
    <citation type="submission" date="2021-04" db="EMBL/GenBank/DDBJ databases">
        <authorList>
            <person name="Tunstrom K."/>
        </authorList>
    </citation>
    <scope>NUCLEOTIDE SEQUENCE</scope>
</reference>
<dbReference type="EMBL" id="CAJQZP010000528">
    <property type="protein sequence ID" value="CAG4966665.1"/>
    <property type="molecule type" value="Genomic_DNA"/>
</dbReference>
<dbReference type="Pfam" id="PF05172">
    <property type="entry name" value="RRM_Nup35"/>
    <property type="match status" value="1"/>
</dbReference>
<evidence type="ECO:0000256" key="2">
    <source>
        <dbReference type="ARBA" id="ARBA00022448"/>
    </source>
</evidence>
<evidence type="ECO:0000256" key="3">
    <source>
        <dbReference type="ARBA" id="ARBA00022816"/>
    </source>
</evidence>
<feature type="compositionally biased region" description="Low complexity" evidence="5">
    <location>
        <begin position="53"/>
        <end position="63"/>
    </location>
</feature>
<feature type="region of interest" description="Disordered" evidence="5">
    <location>
        <begin position="1"/>
        <end position="67"/>
    </location>
</feature>
<comment type="subcellular location">
    <subcellularLocation>
        <location evidence="1">Nucleus</location>
    </subcellularLocation>
</comment>
<dbReference type="PANTHER" id="PTHR21527:SF6">
    <property type="entry name" value="NUCLEOPORIN NUP35"/>
    <property type="match status" value="1"/>
</dbReference>
<dbReference type="GO" id="GO:0044615">
    <property type="term" value="C:nuclear pore nuclear basket"/>
    <property type="evidence" value="ECO:0007669"/>
    <property type="project" value="TreeGrafter"/>
</dbReference>
<dbReference type="GO" id="GO:0006607">
    <property type="term" value="P:NLS-bearing protein import into nucleus"/>
    <property type="evidence" value="ECO:0007669"/>
    <property type="project" value="TreeGrafter"/>
</dbReference>
<dbReference type="Proteomes" id="UP000691718">
    <property type="component" value="Unassembled WGS sequence"/>
</dbReference>
<accession>A0A8S3WL77</accession>
<protein>
    <submittedName>
        <fullName evidence="7">(apollo) hypothetical protein</fullName>
    </submittedName>
</protein>
<feature type="compositionally biased region" description="Basic and acidic residues" evidence="5">
    <location>
        <begin position="302"/>
        <end position="316"/>
    </location>
</feature>
<name>A0A8S3WL77_PARAO</name>
<dbReference type="GO" id="GO:0006999">
    <property type="term" value="P:nuclear pore organization"/>
    <property type="evidence" value="ECO:0007669"/>
    <property type="project" value="TreeGrafter"/>
</dbReference>
<evidence type="ECO:0000313" key="7">
    <source>
        <dbReference type="EMBL" id="CAG4966665.1"/>
    </source>
</evidence>
<dbReference type="InterPro" id="IPR007846">
    <property type="entry name" value="RRM_NUP35_dom"/>
</dbReference>
<sequence>MEPMNLGSPTHSPSGSPNVGYLPPFLLGEINPPTTPRTNSLSPTKGRSLAFGSPTSPSQTSTPDQKMYRPNVSMHQQALYNQQNMFTNIPTSPNISYSSKPNGPPIEDLFDTIKSNEPTNKSVYQDQSFFGYGNNNSLMQNSYVNASLNNQSLTSHWQDGCQDQDEYWVTIFGFPPNAANTVLARFSNCGAILGADAARRKIKLQTELATILNSCATGATKSSDKWIKCWQDWRSDVKSKAAKIRRAQQQTGGEPGPAPLSAMEESLMAFIGHEAAEGHSVADTLEIPEGDAEVEAGDDEDVHNPVVDDRKTTKKQDRLEECLEVQAAAMNTLPQLMNNLAAAINNFAAALKSMANKSDE</sequence>
<evidence type="ECO:0000256" key="4">
    <source>
        <dbReference type="ARBA" id="ARBA00023242"/>
    </source>
</evidence>
<organism evidence="7 8">
    <name type="scientific">Parnassius apollo</name>
    <name type="common">Apollo butterfly</name>
    <name type="synonym">Papilio apollo</name>
    <dbReference type="NCBI Taxonomy" id="110799"/>
    <lineage>
        <taxon>Eukaryota</taxon>
        <taxon>Metazoa</taxon>
        <taxon>Ecdysozoa</taxon>
        <taxon>Arthropoda</taxon>
        <taxon>Hexapoda</taxon>
        <taxon>Insecta</taxon>
        <taxon>Pterygota</taxon>
        <taxon>Neoptera</taxon>
        <taxon>Endopterygota</taxon>
        <taxon>Lepidoptera</taxon>
        <taxon>Glossata</taxon>
        <taxon>Ditrysia</taxon>
        <taxon>Papilionoidea</taxon>
        <taxon>Papilionidae</taxon>
        <taxon>Parnassiinae</taxon>
        <taxon>Parnassini</taxon>
        <taxon>Parnassius</taxon>
        <taxon>Parnassius</taxon>
    </lineage>
</organism>
<feature type="compositionally biased region" description="Polar residues" evidence="5">
    <location>
        <begin position="7"/>
        <end position="17"/>
    </location>
</feature>
<feature type="region of interest" description="Disordered" evidence="5">
    <location>
        <begin position="294"/>
        <end position="316"/>
    </location>
</feature>
<evidence type="ECO:0000259" key="6">
    <source>
        <dbReference type="Pfam" id="PF05172"/>
    </source>
</evidence>
<feature type="domain" description="RRM Nup35-type" evidence="6">
    <location>
        <begin position="162"/>
        <end position="227"/>
    </location>
</feature>
<comment type="caution">
    <text evidence="7">The sequence shown here is derived from an EMBL/GenBank/DDBJ whole genome shotgun (WGS) entry which is preliminary data.</text>
</comment>
<keyword evidence="3" id="KW-0509">mRNA transport</keyword>
<feature type="compositionally biased region" description="Polar residues" evidence="5">
    <location>
        <begin position="36"/>
        <end position="45"/>
    </location>
</feature>
<dbReference type="GO" id="GO:0044613">
    <property type="term" value="C:nuclear pore central transport channel"/>
    <property type="evidence" value="ECO:0007669"/>
    <property type="project" value="TreeGrafter"/>
</dbReference>
<dbReference type="GO" id="GO:0051028">
    <property type="term" value="P:mRNA transport"/>
    <property type="evidence" value="ECO:0007669"/>
    <property type="project" value="UniProtKB-KW"/>
</dbReference>
<keyword evidence="8" id="KW-1185">Reference proteome</keyword>
<keyword evidence="4" id="KW-0539">Nucleus</keyword>
<keyword evidence="2" id="KW-0813">Transport</keyword>
<dbReference type="PANTHER" id="PTHR21527">
    <property type="entry name" value="NUCLEOPORIN NUP35"/>
    <property type="match status" value="1"/>
</dbReference>